<sequence length="604" mass="64078">MAGITTAPANGEVIDLTFDDTDDLLVPASKLHLSAPADESNDNNAVASRTRSRRALGSAGATASSSSLPSRTVAPARSDVGSQEHLAALTELRAARADRDAARLIGAVNAAKVEKLSKNEDKKMQRAQVNVTFALKQLEKARHKRWQRRMLPTPHNVRTKISKRKSRQMMPAPGMVRLSNGGKVVDAPPVAGVLSVREAVSLVNRARQRPAQAADLMAIDGPMEDSPEVIVIDDDDDDADEDDDDDDDEAPSGVAVPPVAELADRMDTQPSSEAFAPRPHSSLTSFGAMWDTLPDAVPSSVPTNEMSPGAPVIISLAQAGEPQTPPSADPEFISINEISYDGVTVGKRPKGVKGRGSERFIIFSDDSSALASLGNRKDRPIGWEVISPNFAPSGNLWLAKPGDALTTAAKQPLTFLPPSGNDLLAAPQSYEAPTTSTSTVTIHLLATHPLPSVPPRDNASLATPSSYGALGHLPAAHPLPSEAPRDNASPATPSSYGALGHLPATHPLPSLPRNGSDWLAARGKAAPTTSNSATMKHGHDTALHNLCFGSHSIPRQMPKQQNSCWPFGGPPETWAQPGTEFDPLDDEPYYDPRRGQRVYADPGL</sequence>
<feature type="region of interest" description="Disordered" evidence="1">
    <location>
        <begin position="558"/>
        <end position="604"/>
    </location>
</feature>
<keyword evidence="3" id="KW-1185">Reference proteome</keyword>
<name>A0AAD5TN62_9FUNG</name>
<dbReference type="Proteomes" id="UP001212152">
    <property type="component" value="Unassembled WGS sequence"/>
</dbReference>
<protein>
    <submittedName>
        <fullName evidence="2">Uncharacterized protein</fullName>
    </submittedName>
</protein>
<feature type="compositionally biased region" description="Acidic residues" evidence="1">
    <location>
        <begin position="224"/>
        <end position="250"/>
    </location>
</feature>
<reference evidence="2" key="1">
    <citation type="submission" date="2020-05" db="EMBL/GenBank/DDBJ databases">
        <title>Phylogenomic resolution of chytrid fungi.</title>
        <authorList>
            <person name="Stajich J.E."/>
            <person name="Amses K."/>
            <person name="Simmons R."/>
            <person name="Seto K."/>
            <person name="Myers J."/>
            <person name="Bonds A."/>
            <person name="Quandt C.A."/>
            <person name="Barry K."/>
            <person name="Liu P."/>
            <person name="Grigoriev I."/>
            <person name="Longcore J.E."/>
            <person name="James T.Y."/>
        </authorList>
    </citation>
    <scope>NUCLEOTIDE SEQUENCE</scope>
    <source>
        <strain evidence="2">JEL0379</strain>
    </source>
</reference>
<comment type="caution">
    <text evidence="2">The sequence shown here is derived from an EMBL/GenBank/DDBJ whole genome shotgun (WGS) entry which is preliminary data.</text>
</comment>
<proteinExistence type="predicted"/>
<dbReference type="AlphaFoldDB" id="A0AAD5TN62"/>
<dbReference type="EMBL" id="JADGJQ010000013">
    <property type="protein sequence ID" value="KAJ3181245.1"/>
    <property type="molecule type" value="Genomic_DNA"/>
</dbReference>
<feature type="region of interest" description="Disordered" evidence="1">
    <location>
        <begin position="35"/>
        <end position="81"/>
    </location>
</feature>
<feature type="region of interest" description="Disordered" evidence="1">
    <location>
        <begin position="224"/>
        <end position="259"/>
    </location>
</feature>
<organism evidence="2 3">
    <name type="scientific">Geranomyces variabilis</name>
    <dbReference type="NCBI Taxonomy" id="109894"/>
    <lineage>
        <taxon>Eukaryota</taxon>
        <taxon>Fungi</taxon>
        <taxon>Fungi incertae sedis</taxon>
        <taxon>Chytridiomycota</taxon>
        <taxon>Chytridiomycota incertae sedis</taxon>
        <taxon>Chytridiomycetes</taxon>
        <taxon>Spizellomycetales</taxon>
        <taxon>Powellomycetaceae</taxon>
        <taxon>Geranomyces</taxon>
    </lineage>
</organism>
<evidence type="ECO:0000313" key="3">
    <source>
        <dbReference type="Proteomes" id="UP001212152"/>
    </source>
</evidence>
<accession>A0AAD5TN62</accession>
<evidence type="ECO:0000256" key="1">
    <source>
        <dbReference type="SAM" id="MobiDB-lite"/>
    </source>
</evidence>
<feature type="compositionally biased region" description="Low complexity" evidence="1">
    <location>
        <begin position="55"/>
        <end position="71"/>
    </location>
</feature>
<gene>
    <name evidence="2" type="ORF">HDU87_001374</name>
</gene>
<evidence type="ECO:0000313" key="2">
    <source>
        <dbReference type="EMBL" id="KAJ3181245.1"/>
    </source>
</evidence>
<feature type="region of interest" description="Disordered" evidence="1">
    <location>
        <begin position="448"/>
        <end position="536"/>
    </location>
</feature>